<dbReference type="Proteomes" id="UP001145114">
    <property type="component" value="Unassembled WGS sequence"/>
</dbReference>
<accession>A0ACC1HKM6</accession>
<name>A0ACC1HKM6_9FUNG</name>
<proteinExistence type="predicted"/>
<organism evidence="1 2">
    <name type="scientific">Spiromyces aspiralis</name>
    <dbReference type="NCBI Taxonomy" id="68401"/>
    <lineage>
        <taxon>Eukaryota</taxon>
        <taxon>Fungi</taxon>
        <taxon>Fungi incertae sedis</taxon>
        <taxon>Zoopagomycota</taxon>
        <taxon>Kickxellomycotina</taxon>
        <taxon>Kickxellomycetes</taxon>
        <taxon>Kickxellales</taxon>
        <taxon>Kickxellaceae</taxon>
        <taxon>Spiromyces</taxon>
    </lineage>
</organism>
<evidence type="ECO:0000313" key="2">
    <source>
        <dbReference type="Proteomes" id="UP001145114"/>
    </source>
</evidence>
<protein>
    <submittedName>
        <fullName evidence="1">Uncharacterized protein</fullName>
    </submittedName>
</protein>
<comment type="caution">
    <text evidence="1">The sequence shown here is derived from an EMBL/GenBank/DDBJ whole genome shotgun (WGS) entry which is preliminary data.</text>
</comment>
<keyword evidence="2" id="KW-1185">Reference proteome</keyword>
<sequence>MNSNNSTAEDLEHELEQMFQGEGDSTPAQSRQPQGGGQLENVGQPNLAALLNMDPSILSSLGMSVQDMVQMVTAMTSVAGGAVPLNSAAAPQATGSGVTMANDDALQAMQLQQLALDPAVAAVSTTAAEPAPEVSAPASAVLPTAATTIRTPGPVTGSLSQQDTVPGQSVPQSGSLSTQSTPAITSRTAATQMVSPTVPSRAPSAPANSAQATSPQAPANILTSIDEANQPQKQQLQSPSSEQPGMGSMQSPKVSSSLPSSSPLSANLSSSATALKTSTMATTVAQNTSAPTAITTATPGPESTPIPTNVLPATATMLVSPETTTAAAVTPLLDNQPRTAIDPMPLADPESSIAGVVRKFSIPRATTKSELETAIFYHQILGQSLAYASWSSQNLVALTWHHMGNANSSAAVRRRLVQRDIDHYIQMVATESTRELLNKTRVQAGRPAPIYLYQLSAQRVLGSSTIEPQLLPLGSVRSRSDGDERIRHNHAARSAPVNGGRALPVDLGKDDDRECSRTNHIVRFSWNRSGNYLAAVDKHGHLEVFRQGGTLNEWESVYETNFACPVVVVKWLDQTQRSFRVKGLTLRERDGEPAIANSLGSHTVMSGADTAAMDHEGKQWAKGARVERVRSFDGYEGYGGPRSPYGQHAFLVVTANGLLTMIYYYNGQWKRFSNTLFWTNPDGDNADCDTPVKAEGAPSEAAECMTSGDNAKLAALITHADVAFLSDRMFVLALHRAGARNWDQGLCRWKQPVVEVYSVQIQFYEPFQSLGYIVLSRQDISVEEHSAAGLAGSAKTGDDDLMQIETKDDTRKPGWPTIDDLDETPVVTQLKLSLVLNPKHEELQPSMASLPDAASLLFKLPMPLLTVVHSVRRRPAAAADSEERAARVSQYRSIIETWEMDHSKRPTREGDANSKQDGVGRGSTLVLNNLFEGMKLAWTRKGHIEVPSLLVSISEYGAEWIDRSNSLRGSRYLPLLTTWSDGSVKQLDILPSALSLSEHTAVDRTKGGDNDEASSVVVGGSVSLGGSVFVGLRATAPPSDSSAGLEEGAGRADEQPVTTAILLKQMSASGGNPNWAAKIDEKWSLGPRLAARVLNRCDMVDLICCIISHVLPPSSVDGQTLPRIDNELLQFYLETSYQCFCRALGLKGSRILLSIDPRSSSAIFIQSYIGVLMRLFYLLRSVTKPSSPHVPANAMESHKILDTAVTNLSVYTNVAAFNSFYINCMGGFFDTSGTDENLPVTLKGLIPEIPLPGQSVDNAVLSRYQLLLELSRYTVWFHSMVMGIVKELHHYFVSGDLCRQPSSLLALLYNRAFIVALELAVSVAGIVYPYLHDIIVVLVKVGDSLDTRLRAMGGSLMAELRRMMAMSSRLPVGLESVKAFVSAVRSRVFGEGAGKKGDETEWALSQFRLLVTGVVSERAAFDAKLPLEEIEALFNRHVICPKYATSLDAASNDNVARRLGEQAKVSPEVDVARLGEYRLDDIKPVLTVPFFGIRNRFVPSVRSTYGFQPPPPPPILCFTPGSSGSLSPRVAGINESRSSYTHNYMAMSSKYGREGLDVQQQQVGPLQCAGSSEFGDRGDGTGAFERLYHVNDGGFIFYDFADNAGDPHTPTISSSSTYHEKKRGTHQDRGKSSSEGDEENGKEDEEDARKWDPPLYFQDSVYTLISVPIEIQALTMLSQLEIRSERSDRSAPSHDACPVSAADSAEGGYSEAKAPNLNRLLYYPFPKFPLTDTVRKAKIIPPSSTQQQQQQQPTGQSALSRSSATTPDLSLRACLQCGRISVSPSPATDNAFNAGPPSAFGYRDPFRRYQRACICGCVNGWIHLSTFS</sequence>
<gene>
    <name evidence="1" type="ORF">EV182_000530</name>
</gene>
<evidence type="ECO:0000313" key="1">
    <source>
        <dbReference type="EMBL" id="KAJ1675807.1"/>
    </source>
</evidence>
<reference evidence="1" key="1">
    <citation type="submission" date="2022-06" db="EMBL/GenBank/DDBJ databases">
        <title>Phylogenomic reconstructions and comparative analyses of Kickxellomycotina fungi.</title>
        <authorList>
            <person name="Reynolds N.K."/>
            <person name="Stajich J.E."/>
            <person name="Barry K."/>
            <person name="Grigoriev I.V."/>
            <person name="Crous P."/>
            <person name="Smith M.E."/>
        </authorList>
    </citation>
    <scope>NUCLEOTIDE SEQUENCE</scope>
    <source>
        <strain evidence="1">RSA 2271</strain>
    </source>
</reference>
<dbReference type="EMBL" id="JAMZIH010005168">
    <property type="protein sequence ID" value="KAJ1675807.1"/>
    <property type="molecule type" value="Genomic_DNA"/>
</dbReference>